<dbReference type="Proteomes" id="UP000179381">
    <property type="component" value="Unassembled WGS sequence"/>
</dbReference>
<proteinExistence type="predicted"/>
<evidence type="ECO:0000313" key="2">
    <source>
        <dbReference type="Proteomes" id="UP000179381"/>
    </source>
</evidence>
<evidence type="ECO:0000313" key="1">
    <source>
        <dbReference type="EMBL" id="OGI91577.1"/>
    </source>
</evidence>
<comment type="caution">
    <text evidence="1">The sequence shown here is derived from an EMBL/GenBank/DDBJ whole genome shotgun (WGS) entry which is preliminary data.</text>
</comment>
<gene>
    <name evidence="1" type="ORF">A2933_02615</name>
</gene>
<name>A0A1F6XBS8_9BACT</name>
<accession>A0A1F6XBS8</accession>
<dbReference type="InterPro" id="IPR024524">
    <property type="entry name" value="DUF3800"/>
</dbReference>
<dbReference type="AlphaFoldDB" id="A0A1F6XBS8"/>
<protein>
    <recommendedName>
        <fullName evidence="3">DUF3800 domain-containing protein</fullName>
    </recommendedName>
</protein>
<sequence length="269" mass="31278">MRTIRIYSDESRHKNERFLLLAGIWVPEENVQIVEDSILALRQKYGYTNSTGKKTDFLGEFKWTKVSDKYMPIYKELVDLFFEWTNQDVLRSCTMLVDTQDPMVVAHSNIKKEGYFKLLYQLYYHNSHIPAIYKIFPDRITNPTQRKVNFETLDSCLEAALHKKFAPLLNPTDRPSIRGFINNITPIDSKSTPFIQSIDVIMGALGYLQNGLFRKPDAKKAKVELMKYIFNKIALSGAIKISGKTFYVAKSTKFNIWLFRPRNKKGPQE</sequence>
<evidence type="ECO:0008006" key="3">
    <source>
        <dbReference type="Google" id="ProtNLM"/>
    </source>
</evidence>
<reference evidence="1 2" key="1">
    <citation type="journal article" date="2016" name="Nat. Commun.">
        <title>Thousands of microbial genomes shed light on interconnected biogeochemical processes in an aquifer system.</title>
        <authorList>
            <person name="Anantharaman K."/>
            <person name="Brown C.T."/>
            <person name="Hug L.A."/>
            <person name="Sharon I."/>
            <person name="Castelle C.J."/>
            <person name="Probst A.J."/>
            <person name="Thomas B.C."/>
            <person name="Singh A."/>
            <person name="Wilkins M.J."/>
            <person name="Karaoz U."/>
            <person name="Brodie E.L."/>
            <person name="Williams K.H."/>
            <person name="Hubbard S.S."/>
            <person name="Banfield J.F."/>
        </authorList>
    </citation>
    <scope>NUCLEOTIDE SEQUENCE [LARGE SCALE GENOMIC DNA]</scope>
</reference>
<organism evidence="1 2">
    <name type="scientific">Candidatus Nomurabacteria bacterium RIFCSPLOWO2_01_FULL_46_18</name>
    <dbReference type="NCBI Taxonomy" id="1801783"/>
    <lineage>
        <taxon>Bacteria</taxon>
        <taxon>Candidatus Nomuraibacteriota</taxon>
    </lineage>
</organism>
<dbReference type="Pfam" id="PF12686">
    <property type="entry name" value="DUF3800"/>
    <property type="match status" value="1"/>
</dbReference>
<dbReference type="EMBL" id="MFVH01000026">
    <property type="protein sequence ID" value="OGI91577.1"/>
    <property type="molecule type" value="Genomic_DNA"/>
</dbReference>